<comment type="caution">
    <text evidence="6">The sequence shown here is derived from an EMBL/GenBank/DDBJ whole genome shotgun (WGS) entry which is preliminary data.</text>
</comment>
<dbReference type="InterPro" id="IPR026847">
    <property type="entry name" value="VPS13"/>
</dbReference>
<evidence type="ECO:0000256" key="4">
    <source>
        <dbReference type="SAM" id="MobiDB-lite"/>
    </source>
</evidence>
<dbReference type="GO" id="GO:0006623">
    <property type="term" value="P:protein targeting to vacuole"/>
    <property type="evidence" value="ECO:0007669"/>
    <property type="project" value="TreeGrafter"/>
</dbReference>
<dbReference type="Proteomes" id="UP001438707">
    <property type="component" value="Unassembled WGS sequence"/>
</dbReference>
<dbReference type="Pfam" id="PF12624">
    <property type="entry name" value="VPS13_N"/>
    <property type="match status" value="1"/>
</dbReference>
<feature type="region of interest" description="Disordered" evidence="4">
    <location>
        <begin position="1388"/>
        <end position="1426"/>
    </location>
</feature>
<dbReference type="EMBL" id="JALJOS010000019">
    <property type="protein sequence ID" value="KAK9827174.1"/>
    <property type="molecule type" value="Genomic_DNA"/>
</dbReference>
<evidence type="ECO:0000313" key="6">
    <source>
        <dbReference type="EMBL" id="KAK9827174.1"/>
    </source>
</evidence>
<dbReference type="PANTHER" id="PTHR16166:SF93">
    <property type="entry name" value="INTERMEMBRANE LIPID TRANSFER PROTEIN VPS13"/>
    <property type="match status" value="1"/>
</dbReference>
<feature type="compositionally biased region" description="Low complexity" evidence="4">
    <location>
        <begin position="3059"/>
        <end position="3075"/>
    </location>
</feature>
<feature type="compositionally biased region" description="Low complexity" evidence="4">
    <location>
        <begin position="1409"/>
        <end position="1422"/>
    </location>
</feature>
<feature type="region of interest" description="Disordered" evidence="4">
    <location>
        <begin position="1932"/>
        <end position="1974"/>
    </location>
</feature>
<dbReference type="GO" id="GO:0045053">
    <property type="term" value="P:protein retention in Golgi apparatus"/>
    <property type="evidence" value="ECO:0007669"/>
    <property type="project" value="TreeGrafter"/>
</dbReference>
<dbReference type="SMART" id="SM00694">
    <property type="entry name" value="DysFC"/>
    <property type="match status" value="1"/>
</dbReference>
<feature type="compositionally biased region" description="Polar residues" evidence="4">
    <location>
        <begin position="1933"/>
        <end position="1964"/>
    </location>
</feature>
<dbReference type="InterPro" id="IPR009543">
    <property type="entry name" value="VPS13_VAB"/>
</dbReference>
<protein>
    <recommendedName>
        <fullName evidence="5">Peroxin/Ferlin domain-containing protein</fullName>
    </recommendedName>
</protein>
<dbReference type="InterPro" id="IPR026854">
    <property type="entry name" value="VPS13_N"/>
</dbReference>
<feature type="region of interest" description="Disordered" evidence="4">
    <location>
        <begin position="1207"/>
        <end position="1237"/>
    </location>
</feature>
<dbReference type="InterPro" id="IPR009291">
    <property type="entry name" value="Vps62"/>
</dbReference>
<organism evidence="6 7">
    <name type="scientific">Apatococcus lobatus</name>
    <dbReference type="NCBI Taxonomy" id="904363"/>
    <lineage>
        <taxon>Eukaryota</taxon>
        <taxon>Viridiplantae</taxon>
        <taxon>Chlorophyta</taxon>
        <taxon>core chlorophytes</taxon>
        <taxon>Trebouxiophyceae</taxon>
        <taxon>Chlorellales</taxon>
        <taxon>Chlorellaceae</taxon>
        <taxon>Apatococcus</taxon>
    </lineage>
</organism>
<dbReference type="Pfam" id="PF06101">
    <property type="entry name" value="Vps62"/>
    <property type="match status" value="3"/>
</dbReference>
<dbReference type="InterPro" id="IPR006614">
    <property type="entry name" value="Peroxin/Ferlin"/>
</dbReference>
<proteinExistence type="inferred from homology"/>
<evidence type="ECO:0000256" key="3">
    <source>
        <dbReference type="ARBA" id="ARBA00023055"/>
    </source>
</evidence>
<feature type="compositionally biased region" description="Polar residues" evidence="4">
    <location>
        <begin position="1213"/>
        <end position="1227"/>
    </location>
</feature>
<feature type="region of interest" description="Disordered" evidence="4">
    <location>
        <begin position="3521"/>
        <end position="3544"/>
    </location>
</feature>
<reference evidence="6 7" key="1">
    <citation type="journal article" date="2024" name="Nat. Commun.">
        <title>Phylogenomics reveals the evolutionary origins of lichenization in chlorophyte algae.</title>
        <authorList>
            <person name="Puginier C."/>
            <person name="Libourel C."/>
            <person name="Otte J."/>
            <person name="Skaloud P."/>
            <person name="Haon M."/>
            <person name="Grisel S."/>
            <person name="Petersen M."/>
            <person name="Berrin J.G."/>
            <person name="Delaux P.M."/>
            <person name="Dal Grande F."/>
            <person name="Keller J."/>
        </authorList>
    </citation>
    <scope>NUCLEOTIDE SEQUENCE [LARGE SCALE GENOMIC DNA]</scope>
    <source>
        <strain evidence="6 7">SAG 2145</strain>
    </source>
</reference>
<feature type="region of interest" description="Disordered" evidence="4">
    <location>
        <begin position="1581"/>
        <end position="1640"/>
    </location>
</feature>
<evidence type="ECO:0000313" key="7">
    <source>
        <dbReference type="Proteomes" id="UP001438707"/>
    </source>
</evidence>
<evidence type="ECO:0000259" key="5">
    <source>
        <dbReference type="SMART" id="SM00694"/>
    </source>
</evidence>
<keyword evidence="2" id="KW-0813">Transport</keyword>
<name>A0AAW1R0E2_9CHLO</name>
<evidence type="ECO:0000256" key="2">
    <source>
        <dbReference type="ARBA" id="ARBA00022448"/>
    </source>
</evidence>
<comment type="similarity">
    <text evidence="1">Belongs to the VPS13 family.</text>
</comment>
<feature type="region of interest" description="Disordered" evidence="4">
    <location>
        <begin position="3193"/>
        <end position="3234"/>
    </location>
</feature>
<sequence>MFEAQLAFYLNKYLGAYVYGVDAHSLKVSVFQGDVVLENLQLKPEALADLNLPVVVRSGLVGSLKLKVPWASLGKSPVLVEMDRVYILAGSKEASVESTGESTETDFEAAARDAKRRRIHDAEMAWVQGDAAASEKQATEGGQGGGRFRAIIDTVIGNLQLSITNVHIRFEDNVSVPGMPLAAGLTIESLSSHTVDEKGNKAFVTHNPLELLRKAAELQRYSIYFDTGKELWKKDIDWKKLKLWQWDKLFQPGISAVPPRGMSDPERTYILRPVGAELTYIRRGSNIKRKENEPVQDLVLKISSVSLHVSRPQYQSIQSLLGEFSAYAARVPNKHLRPASRPLSAKACKQWWHYAATVILQRTQRNKVYWKQLSVVCSLRKQYVPMYIACLQNGQMGGDKEIEDMDAQLPEASIKVFRRLAHAKVEQEKRRAAAAAAAEKQAKAASTWWGWATGAGKAKSPEDAANQQDDMRADLTADEYSKLEDMVSEQEQAVKTGAETPTTLRMQLQVQIGSMAAALDHDDGSQIVHSGMQNLQSTVKLYPETKEIFFSVEGVGVVAPNGSLLETGAPHRRGAPKVESKAALNAFFVQKPQDGRADAALDLSLGSSYVTYNLQTINQIADFFKTQQAMDLSALGAQAVAQIDRARQAAKDQLQAALDQKPKLLLHVSLDAPKVAIPVAASSTGEGQLTLVADLGHFTLESDVALVSSLTAEKASLYECLKLDGKDLSAYLVDGEFSFAALQQLGRPADQAEGLDTAIQPAGKIGHGGTSVFVPLLDRCGLQAALQAARFPHPSFPQIQMQLQVASLNFFFSPARIARVLRVMKAALPAPEEQAKGEAAGSETWRRQAEHTGAVRVLQWAGVGGTSATWPKRHAFVHKGTLYLLENAKSASPSTTTSFWTDRHVVKAPAEACGGLDHVLAILPDGADVAGVAENPDAVLLRLRDHAEADDWIQHLKGSQRIMREMVGSINDSGSSEDTGDWDTNSAAGAEVGDAISQEQGQTKPEGVKFVISAELGELALHVSGRPPEVWQVPQAGTNPLGESRASTASSPGVINIDANLALGSFEIQDSLASAVAPSLKYLAKSAASISDGSGEEFFDADASLSRTSVSSAISTSSEQFEDASDGIESIPTGNQAAHLPGAAKHHAWVLEFESWKPDSPEYSGLDAQLQTRLTSLLFFCNRPTVAALMCFGTDLGEALKAGQLAKAPAPSQPRQLESQESVSDFSSLEEPGNLVKSGGEERTVMRVIAAIEKLEVTLQYEGVDTPPLALASMEDISVSLNVHPSTLALKGSLGNLRATDTTLPEGHPYQHICTIRKGAESSLIELEFASHQAHEAQAGGRVPAGMQYSTLTAQLQELQVVFLNRFVKEVTNYIILLLALQKASLRQPPAESPHAPSGSSPRHADASQQQKQPQQQQTSKPKGPPFVLQMDVKLAAPVITMPRSTDSSDSMQIDLGSLHLTNTVRFVRGSQDNLSEAVIVEHDSLIFKDISAVVSADGKRGNNIIREYEQGMQLDLRRPVHDPPQNLPGIELSISMPSIKATLSDREYQLATSMASSNMSEELRTPDSAIWIDQYLQSSNKHPQADDNQAAGAAEAEAMGPASSSGLASIPDTETGDEVTDVEQQAPVSSGPARGQVSVTEKTNTRVLIKIGTVDLELLRTTNEPTGAVAPLAHFSIKTVWLALRMTSSGSMYLSLSVPQVQAADQRPWVPEEHSLVISSAHTSMDLHDGPAKGKASPTLKPSFMMLEFEQHPAKALQNIRITLQRPTVVAEIGFLLAVTKFFVPTMAISGVSPIPFVSQDIYLEGKQLLRVLHCTFVNQQYHHSFVGKEHKAESDVWLSPECRLLADAPGVEDFVYNGQGHRLLLPEGIQMADPIPLIVVGYGKTLILTNVKIIHAASMHACVDLASGSQVVAHPEDNVEKFEGMDPTMARPQSATAGLTSGKLASQSRTWSTGFSRGSMSTENERRPAQAPKQTLATLQLSIAAVGMGLRFVELEQTDLEKHVLRGTLDHQKAAQQGVKGGTTRMLAAYLDAGAKIEMQGDRQKIDADLRGLRIETQTNVTHSSKSQKTERVHGHVLEPCKISVHVDMAKGAGDVRLQISDVHIRVSPDVIELGASLQASVLEPLVQPSADRPLSKCNKFGKLWSNNLDGLGAAEAATEVSILGSASGATFWRPKPAIGYVALGDCITSGSMQPAFQVISVAVNSGIIAYPVRFKAIWSSAKLSVWQPEAPAGYVAIGCLVTTDHEPPAVTEIGCLHQKVLVEAPVGQLLNLKPPPKPRQNGGAASDLVSFDSGHLDACKYGYVWCVENCAATFWASADGHAPAQGMALDLRSPLGVTPAALPATIKKSQEAQLARLYAKDTAALEARKTRKLYEGFISSRKTLLQNQSQRRLRSPCVDFERIWWDRDLRGFSKSGISIWRPAPPPGYVSLGDCLETGHDPPRHTFVVRGGDIAEEGPETIPLTKAAQKFQLLWRDDSAAPQNALSIYKAIAPPGFVTMGCIAVIGSEPPKTGTVHCLRNDATVLGDRHGLREAWRYRPSRGTKFSAWICDETLSTFLLGRDIERPAAEDICHVKVLEQEERSAQALSRPQQSSQAGLNVVVNSGDTTLLLSDALRRSLMQIELGKINAGMSSLPTSVLQAHLDVQVSIWSFNSVIESWEPVMEPWGLLTKLELNRTLQVKSGVQPGMHLSVKSTSETVYMTLAYAAINACAGAYLEWRDLHASGEQENYKRQLAAADSSSIHSRVDNQLGVDVELALDFDSRVDTVEVKAGQHRQILQPLPRPPIRQKQHHTIAKDSQPAALLIADIGSTEALSKAGISSLEDAELFCAISLTNAASTSHTGGTQVRTRAVTPNSGGNAEWNEQLVLDLAAPSGEDMHELRLIAVLHDLAAEAGRGLQVGTAEVQLDISDWSEGHPHSQMLTFLGANSAEVTQLEISFALVLQHQRDTNEPTDAWNAEISTAGQRAMRIDGQEQWTTLASSSLQRSINQQQHRRKASRDHGPAAVVLPVRMPGGKGIALESSFQHGLKQERLRTLCQVVNSTSLTLEVSVVQTHPSQQPSPAAPSQNSRQSPRPRNSGGVRDMAEDTVFEHERVIFLKGWSPKYLLPTERKRFSRSADGASSDMEFPDIQCASGWEWQGGWTLDTKGNVDSDGWQYGSNFGLMRYPPGKGAENRGPLDVVRRRRWVRIRHQAKEEPPAEGGPSLSDPPTPISDVSEGALQASQSSTERQVLGRISPGDLLALPMGWNAPGKQVQVRPLLSGTGVATHAWSVGASEGPDTVLLDNMEEGITRLLTCSLCKRTQSEGKNIMEGDAQPSQAMEGLLMAPIWLSLSVEGDELIEGSHTPLTDWRIVIAAPLTVENQLPVKGTAMVWERSLGADNLAMRHSQHIETGKQIQVYSADMRRNVSLQFYPDGYELVEAEPTIISEGYSSHKAGVDGTKLPDKFLIQKTNGSEPPLGILLERDIDVESSLLDKRKLEPAAAVALGSSMKVRMYVPLWISNATDQLISAAVVPVSPPAQSQADQQQRQSRQPQSSMRDAAESMQLRILQTSASPAGSRRELSDAARLVNAGSVAMMVYPVRSMAAVQASHQQGQQQQQQAAQDARLYHGLKLKVGESGWSAAIPLESTSTISQAQDFNTKPVLLRAPVQEWGVMYEVVARLELVGGGFERTMVLRLESHVILSNRTGVPLQVMQYSSAATMQPLSQAAIGVEPASGPGLPRGQPGQNYPPGLKGAIVDQSVDWTTCMELPADAGARPLQWGMTADHRAVCLRLTPNNKEEGTAPWSCPIAVDFPAGKDRHVAIPIRPPTSAAASTSGTDGRASGHFRPVSTVLSAAGPAWQLEGSDVTQRLKHIARTDQGQAGSGPESMDEVGLVVLRFSIELRSPGCYHIVLESMSPRAPYHLENRTSHPLLYRQAGKADLPYQTLPPLSAAGFIFQPTGLDESRHEVELKESYGGQQSGLYSLEPADAASSSKDASMMLQRQATSSKLANLKISAPPGECIVALLDRQQAMLINDGLITIGSSASIGRGDQERMLRILPGKKGPYGGVTALLDAPATGAETAGQALYITASFTRLEISVVDQKPEEVLAATFMGLKLESASGIGQDGSFSSLRFQLSSIQLDDQLPNSRCPVLLCPAGQEEEVGAPPLVQLTAISQPGLPHNEVYYPYLSFRIERALQVSVNEALVWRLVEVWNRLDLASLSRTGDDQQVQASTDTPVQISLVYCSDLTAAVSFKGDVSSRPSWAGGALSWALNLASFEGVPIQLTGFEMEHVQMLRSLFLKHVIGLIQGQLVGIAFGFIRSFGVFSGASGVLGAISAGLAGVAFDKDFASEQSQQRQERSIAGVGEGLKEGGGAFGRSLLSGFTGLVNKPLAGARRDGVQGFVQGVGRGIIGAAAQPVSGAFEFMSSTFEGIDAVKDQLVGRIKPSDLYKRNRLPRAIGGDGRLQPFSRSDGSERQARLEELGQALLRRAQDASGVGLMAVKRRLRTRYSADAYEEHMLLPDNDQVVMLTNRAFMLLSAPGFAAIHNAAARGAAHPSTNQLPAAELKWAVTWTDLLNIEARAVGQTQYANYLTIHRKGVPGVDDGEPLAYELRCFPNHDQARELQAIATKVHSKFFISVLKKSSQWAQRMAALPRQLQELPCSILCTGFDLLWHTDSRASSVVTIWRPKCPAGYKPLGDVAERGFDHPDPVQVYRDDALQKRRTQNAATAYPTAWVLIWRSNGSKPVTMWKPVAPAGYRALGTVIVSRPDQPKLEQALCVRGDLVVPSDSFEAPIWVHRPPELNQGPRRVRGLWDAVSLVAAWLTCGPCALQGAMALQQLAPYDPTSWKVSIWQVANAPHTFIAMRSFDKPPQQAANDVKPW</sequence>
<feature type="region of interest" description="Disordered" evidence="4">
    <location>
        <begin position="1116"/>
        <end position="1137"/>
    </location>
</feature>
<dbReference type="Pfam" id="PF25036">
    <property type="entry name" value="VPS13_VAB"/>
    <property type="match status" value="1"/>
</dbReference>
<keyword evidence="3" id="KW-0445">Lipid transport</keyword>
<feature type="compositionally biased region" description="Low complexity" evidence="4">
    <location>
        <begin position="1587"/>
        <end position="1603"/>
    </location>
</feature>
<accession>A0AAW1R0E2</accession>
<feature type="compositionally biased region" description="Low complexity" evidence="4">
    <location>
        <begin position="3521"/>
        <end position="3539"/>
    </location>
</feature>
<feature type="domain" description="Peroxin/Ferlin" evidence="5">
    <location>
        <begin position="3157"/>
        <end position="3196"/>
    </location>
</feature>
<dbReference type="GO" id="GO:0006869">
    <property type="term" value="P:lipid transport"/>
    <property type="evidence" value="ECO:0007669"/>
    <property type="project" value="UniProtKB-KW"/>
</dbReference>
<gene>
    <name evidence="6" type="ORF">WJX74_009221</name>
</gene>
<keyword evidence="7" id="KW-1185">Reference proteome</keyword>
<dbReference type="PANTHER" id="PTHR16166">
    <property type="entry name" value="VACUOLAR PROTEIN SORTING-ASSOCIATED PROTEIN VPS13"/>
    <property type="match status" value="1"/>
</dbReference>
<feature type="region of interest" description="Disordered" evidence="4">
    <location>
        <begin position="3055"/>
        <end position="3085"/>
    </location>
</feature>
<evidence type="ECO:0000256" key="1">
    <source>
        <dbReference type="ARBA" id="ARBA00006545"/>
    </source>
</evidence>
<dbReference type="GO" id="GO:0016020">
    <property type="term" value="C:membrane"/>
    <property type="evidence" value="ECO:0007669"/>
    <property type="project" value="InterPro"/>
</dbReference>